<gene>
    <name evidence="1" type="ORF">SAMN02745161_0390</name>
</gene>
<dbReference type="EMBL" id="FSRG01000003">
    <property type="protein sequence ID" value="SIN72986.1"/>
    <property type="molecule type" value="Genomic_DNA"/>
</dbReference>
<name>A0A1N6DQG1_9BACT</name>
<accession>A0A1N6DQG1</accession>
<proteinExistence type="predicted"/>
<evidence type="ECO:0000313" key="2">
    <source>
        <dbReference type="Proteomes" id="UP000184694"/>
    </source>
</evidence>
<evidence type="ECO:0000313" key="1">
    <source>
        <dbReference type="EMBL" id="SIN72986.1"/>
    </source>
</evidence>
<dbReference type="RefSeq" id="WP_074215276.1">
    <property type="nucleotide sequence ID" value="NZ_FSRG01000003.1"/>
</dbReference>
<reference evidence="2" key="1">
    <citation type="submission" date="2016-11" db="EMBL/GenBank/DDBJ databases">
        <authorList>
            <person name="Varghese N."/>
            <person name="Submissions S."/>
        </authorList>
    </citation>
    <scope>NUCLEOTIDE SEQUENCE [LARGE SCALE GENOMIC DNA]</scope>
    <source>
        <strain evidence="2">DSM 17456</strain>
    </source>
</reference>
<dbReference type="AlphaFoldDB" id="A0A1N6DQG1"/>
<dbReference type="STRING" id="1121457.SAMN02745161_0390"/>
<keyword evidence="2" id="KW-1185">Reference proteome</keyword>
<protein>
    <submittedName>
        <fullName evidence="1">Uncharacterized protein</fullName>
    </submittedName>
</protein>
<dbReference type="OrthoDB" id="5452715at2"/>
<sequence>MKLRKSLVIGGKQYNLVEDDVRLELNTSGRALFRVQSPRVLCGIVQFRLGYSSQNKDQLFFTGYIESSHTVDAATQKIFCREMAAALSFKLPISLRHLTLRDVLRAYTDKTDLAFIVPEQPYADRRIPHFHTLGSGYHGMDQLGAVFGIEDYFWQPQPDGSVFVGSWNHSRWATRPVDIEEKFFTGVTGTGAKVLPAIPALRAGVLLNGQRVNSLQLCGHEMVVG</sequence>
<organism evidence="1 2">
    <name type="scientific">Halodesulfovibrio marinisediminis DSM 17456</name>
    <dbReference type="NCBI Taxonomy" id="1121457"/>
    <lineage>
        <taxon>Bacteria</taxon>
        <taxon>Pseudomonadati</taxon>
        <taxon>Thermodesulfobacteriota</taxon>
        <taxon>Desulfovibrionia</taxon>
        <taxon>Desulfovibrionales</taxon>
        <taxon>Desulfovibrionaceae</taxon>
        <taxon>Halodesulfovibrio</taxon>
    </lineage>
</organism>
<dbReference type="Proteomes" id="UP000184694">
    <property type="component" value="Unassembled WGS sequence"/>
</dbReference>